<evidence type="ECO:0000259" key="8">
    <source>
        <dbReference type="PROSITE" id="PS50113"/>
    </source>
</evidence>
<dbReference type="SMART" id="SM00086">
    <property type="entry name" value="PAC"/>
    <property type="match status" value="1"/>
</dbReference>
<keyword evidence="1 2" id="KW-0597">Phosphoprotein</keyword>
<dbReference type="Pfam" id="PF02518">
    <property type="entry name" value="HATPase_c"/>
    <property type="match status" value="1"/>
</dbReference>
<dbReference type="Proteomes" id="UP001446871">
    <property type="component" value="Unassembled WGS sequence"/>
</dbReference>
<dbReference type="Gene3D" id="3.30.450.20">
    <property type="entry name" value="PAS domain"/>
    <property type="match status" value="2"/>
</dbReference>
<dbReference type="CDD" id="cd00130">
    <property type="entry name" value="PAS"/>
    <property type="match status" value="1"/>
</dbReference>
<dbReference type="PROSITE" id="PS50112">
    <property type="entry name" value="PAS"/>
    <property type="match status" value="1"/>
</dbReference>
<dbReference type="InterPro" id="IPR003594">
    <property type="entry name" value="HATPase_dom"/>
</dbReference>
<evidence type="ECO:0000259" key="7">
    <source>
        <dbReference type="PROSITE" id="PS50112"/>
    </source>
</evidence>
<dbReference type="EMBL" id="JAQQWM010000009">
    <property type="protein sequence ID" value="KAK8046242.1"/>
    <property type="molecule type" value="Genomic_DNA"/>
</dbReference>
<keyword evidence="10" id="KW-1185">Reference proteome</keyword>
<dbReference type="Pfam" id="PF00512">
    <property type="entry name" value="HisKA"/>
    <property type="match status" value="1"/>
</dbReference>
<evidence type="ECO:0000256" key="1">
    <source>
        <dbReference type="ARBA" id="ARBA00022553"/>
    </source>
</evidence>
<dbReference type="InterPro" id="IPR013655">
    <property type="entry name" value="PAS_fold_3"/>
</dbReference>
<feature type="region of interest" description="Disordered" evidence="4">
    <location>
        <begin position="337"/>
        <end position="385"/>
    </location>
</feature>
<dbReference type="PROSITE" id="PS50113">
    <property type="entry name" value="PAC"/>
    <property type="match status" value="1"/>
</dbReference>
<feature type="domain" description="Histidine kinase" evidence="5">
    <location>
        <begin position="834"/>
        <end position="1057"/>
    </location>
</feature>
<dbReference type="PROSITE" id="PS50109">
    <property type="entry name" value="HIS_KIN"/>
    <property type="match status" value="1"/>
</dbReference>
<proteinExistence type="predicted"/>
<feature type="region of interest" description="Disordered" evidence="4">
    <location>
        <begin position="199"/>
        <end position="252"/>
    </location>
</feature>
<evidence type="ECO:0000313" key="9">
    <source>
        <dbReference type="EMBL" id="KAK8046242.1"/>
    </source>
</evidence>
<keyword evidence="3" id="KW-0175">Coiled coil</keyword>
<dbReference type="Pfam" id="PF08447">
    <property type="entry name" value="PAS_3"/>
    <property type="match status" value="1"/>
</dbReference>
<accession>A0ABR1TI10</accession>
<dbReference type="SMART" id="SM00387">
    <property type="entry name" value="HATPase_c"/>
    <property type="match status" value="1"/>
</dbReference>
<dbReference type="PRINTS" id="PR00344">
    <property type="entry name" value="BCTRLSENSOR"/>
</dbReference>
<sequence length="1416" mass="155567">MAPEHPPLRAHNTGHTRSSSPGPMALEPLEPSPFCDPLSTPLPDSSPPSENIPQRARRLPEFTRSQDGALAAMSTNRSLRDTPIMSPKGRRSASASPFRLSMPYISPGQLAFSTMQYLPVPLLVLNNLKTVVLANEAMGRLLGMNGEPADTADDVPTAFERLRGQTLPQVGVDMLQDGRPVWVSWESLLDSLVGEMHAKRTTSPSIRKSGATGGDAIPTSKGAKASDAVPSTPENGIGGQSDGLSGFAVPNSPPPNSVIEVVVTSQATARQAHSATKKSANQVYAKMIVTIFEIEDNQTYFILTFTSTEAAATHPPPPRKSVPRPSMSVLEAADRRTISNSNPPSAGSGHDSGSPLYRVSPSAVSMSSSPFPPLGPPSRTSLSSTPTLLQKMTTIKDALLDNTQMPILGMWKDGSAPVMNAAARELFVDPNEVDGDYGVGLDVLPKWEVYDDTFTYKFDHSEFPIAVLLRTCKPFSSMRIGMRHPRKHTQMVFDVLGEIIKDATTGEMLAGVITCRDVTSMAQEITNIKELDEERFKLICNTMPQMVWSTNAEGSHDFFNSRWYDYTGLSPEDSLGLGWKNPFHPDDMPLTTRKWIHSLATGDPYVTEYRCRSKDGEWRWMLGRALPLRNKNTGEIEKWYGTCTDVHESLQAKLEAKQMRQQLLSVLSHAQTTIFSVDREGKVTMIEGALIWNGIKDGTIDNGEDESRDGSRYIGKGVDDVFNDLSTRAGKSDIPSFLKPVKELLAGKKMREMVQEHEIDSHFFRTRFIPTFSKKQAGQSGSRVESVIGVIMNVTELKEREQDLKAQAKEKKQLLANEAAAKEASRLKSQFLANMSHEIRTPITGVIGMAELLLDLPLGEEQREYAENIIRSANALLTVINDILDFSKVESGRLDIEEVQFSLSVVVHDVSKMLGFAAERKNLAFQSDVSNDIADDLVVLGDPGRVRQIITNLLTNSIKFTSSGSVKFSVWKEKETPDTIEIKFVVEDSGIGIDEEVRKRLFKPFSQGDPSTARKFGGTGLGLTICKNLLDLMRGRITLESKDGNGTTATFWIPFNKPQNPHGDTLMEVGSIPDRLQSEFSVSCTSSEYENAINTPPGEFLNGPVDKSRSPMRGSLLSALHAGEYDMPMSERANISVLVVEDNAINQQIATKTIKKLGFKVDAVWNGKEALEYLDASKEGKISKPDIILMDVQMPVIDGYKCTHILRHHLPYRAFTRDVPIVAMTASAIQGDREKCTKAGMDDYLAKPVKSKTLEKMLVRWSKSGRRPAPVKNDSQLSISDCSESGDNCVSVNIPRFALDDTDAETATPDERSSIAAEIDRSDDDRYNLLTPKPLTRNGSHDVTTFPFGNMNNHSISSPSQQLDNAELAMQLRDDKMLDAAGGDSLSLASPLSEGDSLTTENIEKLENEAAKPRVK</sequence>
<dbReference type="InterPro" id="IPR035965">
    <property type="entry name" value="PAS-like_dom_sf"/>
</dbReference>
<dbReference type="InterPro" id="IPR036097">
    <property type="entry name" value="HisK_dim/P_sf"/>
</dbReference>
<dbReference type="InterPro" id="IPR005467">
    <property type="entry name" value="His_kinase_dom"/>
</dbReference>
<dbReference type="SMART" id="SM00388">
    <property type="entry name" value="HisKA"/>
    <property type="match status" value="1"/>
</dbReference>
<feature type="domain" description="PAC" evidence="8">
    <location>
        <begin position="605"/>
        <end position="658"/>
    </location>
</feature>
<evidence type="ECO:0000259" key="6">
    <source>
        <dbReference type="PROSITE" id="PS50110"/>
    </source>
</evidence>
<dbReference type="InterPro" id="IPR000014">
    <property type="entry name" value="PAS"/>
</dbReference>
<dbReference type="Pfam" id="PF00072">
    <property type="entry name" value="Response_reg"/>
    <property type="match status" value="1"/>
</dbReference>
<feature type="region of interest" description="Disordered" evidence="4">
    <location>
        <begin position="1263"/>
        <end position="1286"/>
    </location>
</feature>
<dbReference type="InterPro" id="IPR000700">
    <property type="entry name" value="PAS-assoc_C"/>
</dbReference>
<reference evidence="9 10" key="1">
    <citation type="submission" date="2023-01" db="EMBL/GenBank/DDBJ databases">
        <title>Analysis of 21 Apiospora genomes using comparative genomics revels a genus with tremendous synthesis potential of carbohydrate active enzymes and secondary metabolites.</title>
        <authorList>
            <person name="Sorensen T."/>
        </authorList>
    </citation>
    <scope>NUCLEOTIDE SEQUENCE [LARGE SCALE GENOMIC DNA]</scope>
    <source>
        <strain evidence="9 10">CBS 83171</strain>
    </source>
</reference>
<dbReference type="CDD" id="cd17546">
    <property type="entry name" value="REC_hyHK_CKI1_RcsC-like"/>
    <property type="match status" value="1"/>
</dbReference>
<dbReference type="Gene3D" id="1.10.287.130">
    <property type="match status" value="1"/>
</dbReference>
<dbReference type="Gene3D" id="3.30.565.10">
    <property type="entry name" value="Histidine kinase-like ATPase, C-terminal domain"/>
    <property type="match status" value="1"/>
</dbReference>
<dbReference type="PANTHER" id="PTHR45339:SF3">
    <property type="entry name" value="HISTIDINE KINASE"/>
    <property type="match status" value="1"/>
</dbReference>
<dbReference type="PANTHER" id="PTHR45339">
    <property type="entry name" value="HYBRID SIGNAL TRANSDUCTION HISTIDINE KINASE J"/>
    <property type="match status" value="1"/>
</dbReference>
<feature type="compositionally biased region" description="Basic and acidic residues" evidence="4">
    <location>
        <begin position="1309"/>
        <end position="1320"/>
    </location>
</feature>
<evidence type="ECO:0000256" key="3">
    <source>
        <dbReference type="SAM" id="Coils"/>
    </source>
</evidence>
<evidence type="ECO:0000256" key="4">
    <source>
        <dbReference type="SAM" id="MobiDB-lite"/>
    </source>
</evidence>
<feature type="region of interest" description="Disordered" evidence="4">
    <location>
        <begin position="1"/>
        <end position="95"/>
    </location>
</feature>
<evidence type="ECO:0000259" key="5">
    <source>
        <dbReference type="PROSITE" id="PS50109"/>
    </source>
</evidence>
<feature type="domain" description="Response regulatory" evidence="6">
    <location>
        <begin position="1136"/>
        <end position="1262"/>
    </location>
</feature>
<feature type="region of interest" description="Disordered" evidence="4">
    <location>
        <begin position="1301"/>
        <end position="1320"/>
    </location>
</feature>
<dbReference type="Gene3D" id="3.40.50.2300">
    <property type="match status" value="1"/>
</dbReference>
<dbReference type="InterPro" id="IPR001789">
    <property type="entry name" value="Sig_transdc_resp-reg_receiver"/>
</dbReference>
<dbReference type="PROSITE" id="PS00018">
    <property type="entry name" value="EF_HAND_1"/>
    <property type="match status" value="1"/>
</dbReference>
<feature type="coiled-coil region" evidence="3">
    <location>
        <begin position="791"/>
        <end position="825"/>
    </location>
</feature>
<feature type="domain" description="PAS" evidence="7">
    <location>
        <begin position="532"/>
        <end position="603"/>
    </location>
</feature>
<dbReference type="InterPro" id="IPR011006">
    <property type="entry name" value="CheY-like_superfamily"/>
</dbReference>
<evidence type="ECO:0008006" key="11">
    <source>
        <dbReference type="Google" id="ProtNLM"/>
    </source>
</evidence>
<protein>
    <recommendedName>
        <fullName evidence="11">Histidine kinase</fullName>
    </recommendedName>
</protein>
<dbReference type="CDD" id="cd16922">
    <property type="entry name" value="HATPase_EvgS-ArcB-TorS-like"/>
    <property type="match status" value="1"/>
</dbReference>
<feature type="region of interest" description="Disordered" evidence="4">
    <location>
        <begin position="1325"/>
        <end position="1362"/>
    </location>
</feature>
<dbReference type="SMART" id="SM00448">
    <property type="entry name" value="REC"/>
    <property type="match status" value="1"/>
</dbReference>
<dbReference type="NCBIfam" id="TIGR00229">
    <property type="entry name" value="sensory_box"/>
    <property type="match status" value="1"/>
</dbReference>
<feature type="region of interest" description="Disordered" evidence="4">
    <location>
        <begin position="1381"/>
        <end position="1416"/>
    </location>
</feature>
<gene>
    <name evidence="9" type="ORF">PG996_014306</name>
</gene>
<dbReference type="InterPro" id="IPR003661">
    <property type="entry name" value="HisK_dim/P_dom"/>
</dbReference>
<name>A0ABR1TI10_9PEZI</name>
<evidence type="ECO:0000256" key="2">
    <source>
        <dbReference type="PROSITE-ProRule" id="PRU00169"/>
    </source>
</evidence>
<dbReference type="SUPFAM" id="SSF55874">
    <property type="entry name" value="ATPase domain of HSP90 chaperone/DNA topoisomerase II/histidine kinase"/>
    <property type="match status" value="1"/>
</dbReference>
<dbReference type="InterPro" id="IPR036890">
    <property type="entry name" value="HATPase_C_sf"/>
</dbReference>
<dbReference type="SUPFAM" id="SSF52172">
    <property type="entry name" value="CheY-like"/>
    <property type="match status" value="1"/>
</dbReference>
<dbReference type="CDD" id="cd00082">
    <property type="entry name" value="HisKA"/>
    <property type="match status" value="1"/>
</dbReference>
<dbReference type="SUPFAM" id="SSF55785">
    <property type="entry name" value="PYP-like sensor domain (PAS domain)"/>
    <property type="match status" value="1"/>
</dbReference>
<organism evidence="9 10">
    <name type="scientific">Apiospora saccharicola</name>
    <dbReference type="NCBI Taxonomy" id="335842"/>
    <lineage>
        <taxon>Eukaryota</taxon>
        <taxon>Fungi</taxon>
        <taxon>Dikarya</taxon>
        <taxon>Ascomycota</taxon>
        <taxon>Pezizomycotina</taxon>
        <taxon>Sordariomycetes</taxon>
        <taxon>Xylariomycetidae</taxon>
        <taxon>Amphisphaeriales</taxon>
        <taxon>Apiosporaceae</taxon>
        <taxon>Apiospora</taxon>
    </lineage>
</organism>
<feature type="compositionally biased region" description="Polar residues" evidence="4">
    <location>
        <begin position="1350"/>
        <end position="1362"/>
    </location>
</feature>
<dbReference type="InterPro" id="IPR018247">
    <property type="entry name" value="EF_Hand_1_Ca_BS"/>
</dbReference>
<dbReference type="InterPro" id="IPR001610">
    <property type="entry name" value="PAC"/>
</dbReference>
<comment type="caution">
    <text evidence="9">The sequence shown here is derived from an EMBL/GenBank/DDBJ whole genome shotgun (WGS) entry which is preliminary data.</text>
</comment>
<dbReference type="SMART" id="SM00091">
    <property type="entry name" value="PAS"/>
    <property type="match status" value="2"/>
</dbReference>
<feature type="compositionally biased region" description="Low complexity" evidence="4">
    <location>
        <begin position="360"/>
        <end position="369"/>
    </location>
</feature>
<feature type="compositionally biased region" description="Basic and acidic residues" evidence="4">
    <location>
        <begin position="1402"/>
        <end position="1416"/>
    </location>
</feature>
<dbReference type="InterPro" id="IPR004358">
    <property type="entry name" value="Sig_transdc_His_kin-like_C"/>
</dbReference>
<dbReference type="PROSITE" id="PS50110">
    <property type="entry name" value="RESPONSE_REGULATORY"/>
    <property type="match status" value="1"/>
</dbReference>
<feature type="compositionally biased region" description="Polar residues" evidence="4">
    <location>
        <begin position="1273"/>
        <end position="1286"/>
    </location>
</feature>
<feature type="compositionally biased region" description="Low complexity" evidence="4">
    <location>
        <begin position="36"/>
        <end position="49"/>
    </location>
</feature>
<dbReference type="SUPFAM" id="SSF47384">
    <property type="entry name" value="Homodimeric domain of signal transducing histidine kinase"/>
    <property type="match status" value="1"/>
</dbReference>
<feature type="modified residue" description="4-aspartylphosphate" evidence="2">
    <location>
        <position position="1191"/>
    </location>
</feature>
<evidence type="ECO:0000313" key="10">
    <source>
        <dbReference type="Proteomes" id="UP001446871"/>
    </source>
</evidence>